<sequence>MTKKTFYVVQPFVAGKRGAIKAGIPMEVRNAADAERIAERMSLVQIGAIAFSTDVEPESGDADPPVLIARFGQVPDGVLDPS</sequence>
<dbReference type="Proteomes" id="UP000198889">
    <property type="component" value="Unassembled WGS sequence"/>
</dbReference>
<evidence type="ECO:0000313" key="2">
    <source>
        <dbReference type="Proteomes" id="UP000198889"/>
    </source>
</evidence>
<protein>
    <submittedName>
        <fullName evidence="1">Uncharacterized protein</fullName>
    </submittedName>
</protein>
<evidence type="ECO:0000313" key="1">
    <source>
        <dbReference type="EMBL" id="SCW43867.1"/>
    </source>
</evidence>
<name>A0A1G4QHE5_9HYPH</name>
<dbReference type="EMBL" id="FMTP01000001">
    <property type="protein sequence ID" value="SCW43867.1"/>
    <property type="molecule type" value="Genomic_DNA"/>
</dbReference>
<dbReference type="STRING" id="177413.SAMN05660859_1209"/>
<keyword evidence="2" id="KW-1185">Reference proteome</keyword>
<dbReference type="AlphaFoldDB" id="A0A1G4QHE5"/>
<proteinExistence type="predicted"/>
<reference evidence="2" key="1">
    <citation type="submission" date="2016-10" db="EMBL/GenBank/DDBJ databases">
        <authorList>
            <person name="Varghese N."/>
            <person name="Submissions S."/>
        </authorList>
    </citation>
    <scope>NUCLEOTIDE SEQUENCE [LARGE SCALE GENOMIC DNA]</scope>
    <source>
        <strain evidence="2">CGMCC 1.1761</strain>
    </source>
</reference>
<dbReference type="RefSeq" id="WP_018390826.1">
    <property type="nucleotide sequence ID" value="NZ_FMTP01000001.1"/>
</dbReference>
<gene>
    <name evidence="1" type="ORF">SAMN05660859_1209</name>
</gene>
<accession>A0A1G4QHE5</accession>
<organism evidence="1 2">
    <name type="scientific">Ancylobacter rudongensis</name>
    <dbReference type="NCBI Taxonomy" id="177413"/>
    <lineage>
        <taxon>Bacteria</taxon>
        <taxon>Pseudomonadati</taxon>
        <taxon>Pseudomonadota</taxon>
        <taxon>Alphaproteobacteria</taxon>
        <taxon>Hyphomicrobiales</taxon>
        <taxon>Xanthobacteraceae</taxon>
        <taxon>Ancylobacter</taxon>
    </lineage>
</organism>